<keyword evidence="1" id="KW-0808">Transferase</keyword>
<dbReference type="Gene3D" id="3.40.50.11090">
    <property type="match status" value="1"/>
</dbReference>
<dbReference type="CDD" id="cd03801">
    <property type="entry name" value="GT4_PimA-like"/>
    <property type="match status" value="1"/>
</dbReference>
<evidence type="ECO:0000259" key="2">
    <source>
        <dbReference type="Pfam" id="PF00534"/>
    </source>
</evidence>
<feature type="domain" description="Glycosyl transferase family 1" evidence="2">
    <location>
        <begin position="323"/>
        <end position="411"/>
    </location>
</feature>
<dbReference type="PANTHER" id="PTHR46401:SF2">
    <property type="entry name" value="GLYCOSYLTRANSFERASE WBBK-RELATED"/>
    <property type="match status" value="1"/>
</dbReference>
<evidence type="ECO:0000313" key="3">
    <source>
        <dbReference type="EMBL" id="MDU9693563.1"/>
    </source>
</evidence>
<dbReference type="GO" id="GO:0016757">
    <property type="term" value="F:glycosyltransferase activity"/>
    <property type="evidence" value="ECO:0007669"/>
    <property type="project" value="InterPro"/>
</dbReference>
<dbReference type="Pfam" id="PF00534">
    <property type="entry name" value="Glycos_transf_1"/>
    <property type="match status" value="1"/>
</dbReference>
<reference evidence="3" key="1">
    <citation type="journal article" date="2022" name="J Environ Chem Eng">
        <title>Biodegradation of petroleum oil using a constructed nonpathogenic and heavy metal-tolerant bacterial consortium isolated from marine sponges.</title>
        <authorList>
            <person name="Dechsakulwatana C."/>
            <person name="Rungsihiranrut A."/>
            <person name="Muangchinda C."/>
            <person name="Ningthoujam R."/>
            <person name="Klankeo P."/>
            <person name="Pinyakong O."/>
        </authorList>
    </citation>
    <scope>NUCLEOTIDE SEQUENCE</scope>
    <source>
        <strain evidence="3">TL01-2</strain>
    </source>
</reference>
<dbReference type="Gene3D" id="3.40.50.2000">
    <property type="entry name" value="Glycogen Phosphorylase B"/>
    <property type="match status" value="1"/>
</dbReference>
<dbReference type="PANTHER" id="PTHR46401">
    <property type="entry name" value="GLYCOSYLTRANSFERASE WBBK-RELATED"/>
    <property type="match status" value="1"/>
</dbReference>
<proteinExistence type="predicted"/>
<reference evidence="3" key="2">
    <citation type="submission" date="2022-12" db="EMBL/GenBank/DDBJ databases">
        <authorList>
            <person name="Dechsakulwatana C."/>
            <person name="Rungsihiranrut A."/>
            <person name="Muangchinda C."/>
            <person name="Ningthoujam R."/>
            <person name="Klankeo P."/>
            <person name="Pinyakong O."/>
        </authorList>
    </citation>
    <scope>NUCLEOTIDE SEQUENCE</scope>
    <source>
        <strain evidence="3">TL01-2</strain>
    </source>
</reference>
<evidence type="ECO:0000313" key="4">
    <source>
        <dbReference type="Proteomes" id="UP001269400"/>
    </source>
</evidence>
<dbReference type="Proteomes" id="UP001269400">
    <property type="component" value="Unassembled WGS sequence"/>
</dbReference>
<protein>
    <submittedName>
        <fullName evidence="3">Glycosyltransferase family 4 protein</fullName>
    </submittedName>
</protein>
<gene>
    <name evidence="3" type="ORF">O0Q50_20515</name>
</gene>
<dbReference type="AlphaFoldDB" id="A0AAX6NCC1"/>
<organism evidence="3 4">
    <name type="scientific">Priestia aryabhattai</name>
    <name type="common">Bacillus aryabhattai</name>
    <dbReference type="NCBI Taxonomy" id="412384"/>
    <lineage>
        <taxon>Bacteria</taxon>
        <taxon>Bacillati</taxon>
        <taxon>Bacillota</taxon>
        <taxon>Bacilli</taxon>
        <taxon>Bacillales</taxon>
        <taxon>Bacillaceae</taxon>
        <taxon>Priestia</taxon>
    </lineage>
</organism>
<dbReference type="RefSeq" id="WP_316910788.1">
    <property type="nucleotide sequence ID" value="NZ_JAPTGD010000002.1"/>
</dbReference>
<sequence length="444" mass="51049">MNTSTITAIHKKAQLLFQQRIKDANTFWSNVSEEEAQHLIGTSRLIDGDSKFAEKVVKLHKHNDAILYNLYKHYENSTKKRNYYKNGIVNKKLIKEEEGKALTKKIAVFLPHVSWTGGMKMIFTLGDILKHKGYHIDYYIPYNSTGEILNLEVGPISLQAITYENDSSIQSFSSQYDLAIATYWDLIFPLYQNFKKTVHFGQGDYNTFSNKPEKIKMLQLFYSLPVHHMGVSSFLTDIMRQNYNRKSWIVPCSVNLNKFNVNKNLEKENYILVIGNASNIYKNTKETIENLLPIAEKLNTHIKWVTPTEGEFNHHLVETIINPSQAELVRLLQKAKVLVNGSLIEAFSLPPLEAMACGTPVVASNSMGILQYAVNAKNILLFPFKNYELMREHISTIYTKPEIELSLIKEGLETARDYEEGAINEMNFELIENEFLVSRFIKPF</sequence>
<comment type="caution">
    <text evidence="3">The sequence shown here is derived from an EMBL/GenBank/DDBJ whole genome shotgun (WGS) entry which is preliminary data.</text>
</comment>
<dbReference type="InterPro" id="IPR001296">
    <property type="entry name" value="Glyco_trans_1"/>
</dbReference>
<dbReference type="EMBL" id="JAPTGD010000002">
    <property type="protein sequence ID" value="MDU9693563.1"/>
    <property type="molecule type" value="Genomic_DNA"/>
</dbReference>
<dbReference type="SUPFAM" id="SSF53756">
    <property type="entry name" value="UDP-Glycosyltransferase/glycogen phosphorylase"/>
    <property type="match status" value="1"/>
</dbReference>
<accession>A0AAX6NCC1</accession>
<evidence type="ECO:0000256" key="1">
    <source>
        <dbReference type="ARBA" id="ARBA00022679"/>
    </source>
</evidence>
<name>A0AAX6NCC1_PRIAR</name>
<dbReference type="GO" id="GO:0009103">
    <property type="term" value="P:lipopolysaccharide biosynthetic process"/>
    <property type="evidence" value="ECO:0007669"/>
    <property type="project" value="TreeGrafter"/>
</dbReference>